<dbReference type="InterPro" id="IPR029058">
    <property type="entry name" value="AB_hydrolase_fold"/>
</dbReference>
<keyword evidence="2" id="KW-0378">Hydrolase</keyword>
<name>A0A1I2CVG7_9BACT</name>
<evidence type="ECO:0000259" key="3">
    <source>
        <dbReference type="Pfam" id="PF02230"/>
    </source>
</evidence>
<dbReference type="STRING" id="1003.SAMN04488541_1005153"/>
<dbReference type="InterPro" id="IPR003140">
    <property type="entry name" value="PLipase/COase/thioEstase"/>
</dbReference>
<evidence type="ECO:0000256" key="2">
    <source>
        <dbReference type="ARBA" id="ARBA00022801"/>
    </source>
</evidence>
<evidence type="ECO:0000313" key="4">
    <source>
        <dbReference type="EMBL" id="SFE71783.1"/>
    </source>
</evidence>
<dbReference type="RefSeq" id="WP_091540723.1">
    <property type="nucleotide sequence ID" value="NZ_FONY01000005.1"/>
</dbReference>
<dbReference type="AlphaFoldDB" id="A0A1I2CVG7"/>
<dbReference type="Proteomes" id="UP000199513">
    <property type="component" value="Unassembled WGS sequence"/>
</dbReference>
<protein>
    <submittedName>
        <fullName evidence="4">Phospholipase/carboxylesterase</fullName>
    </submittedName>
</protein>
<gene>
    <name evidence="4" type="ORF">SAMN04488541_1005153</name>
</gene>
<dbReference type="EMBL" id="FONY01000005">
    <property type="protein sequence ID" value="SFE71783.1"/>
    <property type="molecule type" value="Genomic_DNA"/>
</dbReference>
<keyword evidence="5" id="KW-1185">Reference proteome</keyword>
<dbReference type="Pfam" id="PF02230">
    <property type="entry name" value="Abhydrolase_2"/>
    <property type="match status" value="1"/>
</dbReference>
<feature type="domain" description="Phospholipase/carboxylesterase/thioesterase" evidence="3">
    <location>
        <begin position="16"/>
        <end position="200"/>
    </location>
</feature>
<organism evidence="4 5">
    <name type="scientific">Thermoflexibacter ruber</name>
    <dbReference type="NCBI Taxonomy" id="1003"/>
    <lineage>
        <taxon>Bacteria</taxon>
        <taxon>Pseudomonadati</taxon>
        <taxon>Bacteroidota</taxon>
        <taxon>Cytophagia</taxon>
        <taxon>Cytophagales</taxon>
        <taxon>Thermoflexibacteraceae</taxon>
        <taxon>Thermoflexibacter</taxon>
    </lineage>
</organism>
<sequence length="203" mass="22780">MHQYQIYTKGKNLPNATKALILLHGRGALAQDILTLSDFFADERFYIAAPQATNYTWYPYSFMTKESQNEPWLSSAVEVVKRLIDETSQYIPAEHIYLMGFSQGACLTLEVSSRFAQKYAGIAAFIGGLIGDKLLAERYQGDFKGTKAVIVNSDIDPHVPLSRSEDSKKIMEGLGAEVHLQVYPNMPHTIINQAVELVKKLMF</sequence>
<evidence type="ECO:0000313" key="5">
    <source>
        <dbReference type="Proteomes" id="UP000199513"/>
    </source>
</evidence>
<dbReference type="OrthoDB" id="9801763at2"/>
<evidence type="ECO:0000256" key="1">
    <source>
        <dbReference type="ARBA" id="ARBA00006499"/>
    </source>
</evidence>
<accession>A0A1I2CVG7</accession>
<dbReference type="PANTHER" id="PTHR10655">
    <property type="entry name" value="LYSOPHOSPHOLIPASE-RELATED"/>
    <property type="match status" value="1"/>
</dbReference>
<proteinExistence type="inferred from homology"/>
<comment type="similarity">
    <text evidence="1">Belongs to the AB hydrolase superfamily. AB hydrolase 2 family.</text>
</comment>
<dbReference type="GO" id="GO:0016787">
    <property type="term" value="F:hydrolase activity"/>
    <property type="evidence" value="ECO:0007669"/>
    <property type="project" value="UniProtKB-KW"/>
</dbReference>
<reference evidence="4 5" key="1">
    <citation type="submission" date="2016-10" db="EMBL/GenBank/DDBJ databases">
        <authorList>
            <person name="de Groot N.N."/>
        </authorList>
    </citation>
    <scope>NUCLEOTIDE SEQUENCE [LARGE SCALE GENOMIC DNA]</scope>
    <source>
        <strain>GEY</strain>
        <strain evidence="5">DSM 9560</strain>
    </source>
</reference>
<dbReference type="PANTHER" id="PTHR10655:SF17">
    <property type="entry name" value="LYSOPHOSPHOLIPASE-LIKE PROTEIN 1"/>
    <property type="match status" value="1"/>
</dbReference>
<dbReference type="InterPro" id="IPR050565">
    <property type="entry name" value="LYPA1-2/EST-like"/>
</dbReference>
<dbReference type="SUPFAM" id="SSF53474">
    <property type="entry name" value="alpha/beta-Hydrolases"/>
    <property type="match status" value="1"/>
</dbReference>
<dbReference type="Gene3D" id="3.40.50.1820">
    <property type="entry name" value="alpha/beta hydrolase"/>
    <property type="match status" value="1"/>
</dbReference>